<dbReference type="Proteomes" id="UP000676565">
    <property type="component" value="Unassembled WGS sequence"/>
</dbReference>
<accession>A0ABS5BPG3</accession>
<reference evidence="2 3" key="1">
    <citation type="submission" date="2021-04" db="EMBL/GenBank/DDBJ databases">
        <authorList>
            <person name="Ivanova A."/>
        </authorList>
    </citation>
    <scope>NUCLEOTIDE SEQUENCE [LARGE SCALE GENOMIC DNA]</scope>
    <source>
        <strain evidence="2 3">G18</strain>
    </source>
</reference>
<gene>
    <name evidence="2" type="ORF">J8F10_09965</name>
</gene>
<dbReference type="SUPFAM" id="SSF56349">
    <property type="entry name" value="DNA breaking-rejoining enzymes"/>
    <property type="match status" value="1"/>
</dbReference>
<keyword evidence="1" id="KW-0233">DNA recombination</keyword>
<dbReference type="InterPro" id="IPR011010">
    <property type="entry name" value="DNA_brk_join_enz"/>
</dbReference>
<evidence type="ECO:0000313" key="3">
    <source>
        <dbReference type="Proteomes" id="UP000676565"/>
    </source>
</evidence>
<organism evidence="2 3">
    <name type="scientific">Gemmata palustris</name>
    <dbReference type="NCBI Taxonomy" id="2822762"/>
    <lineage>
        <taxon>Bacteria</taxon>
        <taxon>Pseudomonadati</taxon>
        <taxon>Planctomycetota</taxon>
        <taxon>Planctomycetia</taxon>
        <taxon>Gemmatales</taxon>
        <taxon>Gemmataceae</taxon>
        <taxon>Gemmata</taxon>
    </lineage>
</organism>
<protein>
    <recommendedName>
        <fullName evidence="4">Tyr recombinase domain-containing protein</fullName>
    </recommendedName>
</protein>
<dbReference type="InterPro" id="IPR013762">
    <property type="entry name" value="Integrase-like_cat_sf"/>
</dbReference>
<dbReference type="Gene3D" id="1.10.443.10">
    <property type="entry name" value="Intergrase catalytic core"/>
    <property type="match status" value="1"/>
</dbReference>
<evidence type="ECO:0008006" key="4">
    <source>
        <dbReference type="Google" id="ProtNLM"/>
    </source>
</evidence>
<sequence>MGVLDLNPFAEAVSAYLSKCWARLPNDGFRGLVHKTRRSEAAPMARPRKLAPRYLKHSKSGKGRLIWTDAVGVRYEKLLPGPFGSPESLAAKASLELELATSPTGAPAAPDRITIAEVILAFHNFAVHHYLDPEGQPTKELLVIRYALRPLRELYGTSPATEFGPLKLKAVRQRMIDTKLSRALINRRVSVIKRLFKWAASEELIPASIFDGLRTVAGLERGRTAAREADPVEPIDDATVDATIPFLPHHVQVIIELMRCTGMRPSEVCKMTLNQIERTSEAWTYKPQRHKTRWCPRATQRLKLAD</sequence>
<dbReference type="EMBL" id="JAGKQQ010000001">
    <property type="protein sequence ID" value="MBP3955606.1"/>
    <property type="molecule type" value="Genomic_DNA"/>
</dbReference>
<evidence type="ECO:0000313" key="2">
    <source>
        <dbReference type="EMBL" id="MBP3955606.1"/>
    </source>
</evidence>
<name>A0ABS5BPG3_9BACT</name>
<keyword evidence="3" id="KW-1185">Reference proteome</keyword>
<dbReference type="RefSeq" id="WP_210653678.1">
    <property type="nucleotide sequence ID" value="NZ_JAGKQQ010000001.1"/>
</dbReference>
<comment type="caution">
    <text evidence="2">The sequence shown here is derived from an EMBL/GenBank/DDBJ whole genome shotgun (WGS) entry which is preliminary data.</text>
</comment>
<evidence type="ECO:0000256" key="1">
    <source>
        <dbReference type="ARBA" id="ARBA00023172"/>
    </source>
</evidence>
<proteinExistence type="predicted"/>